<dbReference type="AlphaFoldDB" id="A0A4R9JI66"/>
<reference evidence="2" key="1">
    <citation type="journal article" date="2019" name="PLoS Negl. Trop. Dis.">
        <title>Revisiting the worldwide diversity of Leptospira species in the environment.</title>
        <authorList>
            <person name="Vincent A.T."/>
            <person name="Schiettekatte O."/>
            <person name="Bourhy P."/>
            <person name="Veyrier F.J."/>
            <person name="Picardeau M."/>
        </authorList>
    </citation>
    <scope>NUCLEOTIDE SEQUENCE [LARGE SCALE GENOMIC DNA]</scope>
    <source>
        <strain evidence="2">201702692</strain>
    </source>
</reference>
<keyword evidence="1" id="KW-0472">Membrane</keyword>
<feature type="transmembrane region" description="Helical" evidence="1">
    <location>
        <begin position="39"/>
        <end position="60"/>
    </location>
</feature>
<evidence type="ECO:0000256" key="1">
    <source>
        <dbReference type="SAM" id="Phobius"/>
    </source>
</evidence>
<gene>
    <name evidence="2" type="ORF">EHQ49_03745</name>
</gene>
<dbReference type="InterPro" id="IPR036927">
    <property type="entry name" value="Cyt_c_oxase-like_su1_sf"/>
</dbReference>
<keyword evidence="1" id="KW-1133">Transmembrane helix</keyword>
<keyword evidence="3" id="KW-1185">Reference proteome</keyword>
<dbReference type="Gene3D" id="1.20.210.10">
    <property type="entry name" value="Cytochrome c oxidase-like, subunit I domain"/>
    <property type="match status" value="1"/>
</dbReference>
<feature type="transmembrane region" description="Helical" evidence="1">
    <location>
        <begin position="80"/>
        <end position="98"/>
    </location>
</feature>
<dbReference type="EMBL" id="RQGA01000003">
    <property type="protein sequence ID" value="TGL44597.1"/>
    <property type="molecule type" value="Genomic_DNA"/>
</dbReference>
<evidence type="ECO:0000313" key="2">
    <source>
        <dbReference type="EMBL" id="TGL44597.1"/>
    </source>
</evidence>
<dbReference type="Proteomes" id="UP000298125">
    <property type="component" value="Unassembled WGS sequence"/>
</dbReference>
<protein>
    <recommendedName>
        <fullName evidence="4">Cytochrome C and Quinol oxidase polypeptide I</fullName>
    </recommendedName>
</protein>
<keyword evidence="1" id="KW-0812">Transmembrane</keyword>
<dbReference type="SUPFAM" id="SSF81442">
    <property type="entry name" value="Cytochrome c oxidase subunit I-like"/>
    <property type="match status" value="1"/>
</dbReference>
<proteinExistence type="predicted"/>
<comment type="caution">
    <text evidence="2">The sequence shown here is derived from an EMBL/GenBank/DDBJ whole genome shotgun (WGS) entry which is preliminary data.</text>
</comment>
<feature type="transmembrane region" description="Helical" evidence="1">
    <location>
        <begin position="110"/>
        <end position="128"/>
    </location>
</feature>
<organism evidence="2 3">
    <name type="scientific">Leptospira perdikensis</name>
    <dbReference type="NCBI Taxonomy" id="2484948"/>
    <lineage>
        <taxon>Bacteria</taxon>
        <taxon>Pseudomonadati</taxon>
        <taxon>Spirochaetota</taxon>
        <taxon>Spirochaetia</taxon>
        <taxon>Leptospirales</taxon>
        <taxon>Leptospiraceae</taxon>
        <taxon>Leptospira</taxon>
    </lineage>
</organism>
<accession>A0A4R9JI66</accession>
<evidence type="ECO:0008006" key="4">
    <source>
        <dbReference type="Google" id="ProtNLM"/>
    </source>
</evidence>
<name>A0A4R9JI66_9LEPT</name>
<dbReference type="RefSeq" id="WP_135576479.1">
    <property type="nucleotide sequence ID" value="NZ_RQGA01000003.1"/>
</dbReference>
<dbReference type="OrthoDB" id="342435at2"/>
<sequence>MFPIQSVWLIRISLIYLIIGSSLGALLMVNKAIDFDQRIWSLLPLHYTILIWGFFIQLIMGTAYWMFPKFLSNRPRGSSWQTWFVFYNYNLGLVLYLITKFMIPINPLTLLGKFLIFLGLVTFIKLTWTRVISYT</sequence>
<evidence type="ECO:0000313" key="3">
    <source>
        <dbReference type="Proteomes" id="UP000298125"/>
    </source>
</evidence>
<feature type="transmembrane region" description="Helical" evidence="1">
    <location>
        <begin position="6"/>
        <end position="27"/>
    </location>
</feature>